<protein>
    <submittedName>
        <fullName evidence="1">AAA domain-containing protein</fullName>
    </submittedName>
</protein>
<organism evidence="1 2">
    <name type="scientific">Sedimentitalea nanhaiensis</name>
    <dbReference type="NCBI Taxonomy" id="999627"/>
    <lineage>
        <taxon>Bacteria</taxon>
        <taxon>Pseudomonadati</taxon>
        <taxon>Pseudomonadota</taxon>
        <taxon>Alphaproteobacteria</taxon>
        <taxon>Rhodobacterales</taxon>
        <taxon>Paracoccaceae</taxon>
        <taxon>Sedimentitalea</taxon>
    </lineage>
</organism>
<dbReference type="RefSeq" id="WP_074920735.1">
    <property type="nucleotide sequence ID" value="NZ_FPAW01000039.1"/>
</dbReference>
<evidence type="ECO:0000313" key="2">
    <source>
        <dbReference type="Proteomes" id="UP000182466"/>
    </source>
</evidence>
<sequence>MYENEVSNTNALPMPMPIVTRAPDYRPEIDRPYSIKGLFHPKEVVMVAGAPGLGKTNVVAAACAHVSQGRNFGGRPVRRGLVVFYGAEDPEGVLKRAYPLLRDPACATAPFFVIHGAPNLMDPNIVPKVRSFVERKKIEHECDTVVVVFDTLNRCLGGADENLASTMGAAIGHADQIAKLTNACVVLVHHVGAGNADRPRGSSAQEGNLDGLYILKPAEDCNSPQKVVLLMPKKQKNAKPAGPIPFQLKSFFIGKDSDGDEVSVPYAVALEPSAFAKLKPAANDNRKTDNSRAERREDLARTLTELSKQEPDRFFTRPEIAERSGSAFNTVRDNKDSLRKAIGRALGDLVAEGLVEAGEDGFRRALTPPAIEEPAFESA</sequence>
<dbReference type="EMBL" id="FPAW01000039">
    <property type="protein sequence ID" value="SFU17359.1"/>
    <property type="molecule type" value="Genomic_DNA"/>
</dbReference>
<dbReference type="Gene3D" id="3.40.50.300">
    <property type="entry name" value="P-loop containing nucleotide triphosphate hydrolases"/>
    <property type="match status" value="1"/>
</dbReference>
<dbReference type="InterPro" id="IPR027417">
    <property type="entry name" value="P-loop_NTPase"/>
</dbReference>
<dbReference type="Pfam" id="PF13481">
    <property type="entry name" value="AAA_25"/>
    <property type="match status" value="1"/>
</dbReference>
<reference evidence="1 2" key="1">
    <citation type="submission" date="2016-10" db="EMBL/GenBank/DDBJ databases">
        <authorList>
            <person name="de Groot N.N."/>
        </authorList>
    </citation>
    <scope>NUCLEOTIDE SEQUENCE [LARGE SCALE GENOMIC DNA]</scope>
    <source>
        <strain evidence="1 2">CGMCC 1.10959</strain>
    </source>
</reference>
<proteinExistence type="predicted"/>
<dbReference type="AlphaFoldDB" id="A0A1I7E0A2"/>
<keyword evidence="2" id="KW-1185">Reference proteome</keyword>
<evidence type="ECO:0000313" key="1">
    <source>
        <dbReference type="EMBL" id="SFU17359.1"/>
    </source>
</evidence>
<dbReference type="OrthoDB" id="1496333at2"/>
<dbReference type="SUPFAM" id="SSF52540">
    <property type="entry name" value="P-loop containing nucleoside triphosphate hydrolases"/>
    <property type="match status" value="1"/>
</dbReference>
<accession>A0A1I7E0A2</accession>
<dbReference type="STRING" id="999627.SAMN05216236_13938"/>
<gene>
    <name evidence="1" type="ORF">SAMN05216236_13938</name>
</gene>
<name>A0A1I7E0A2_9RHOB</name>
<dbReference type="Proteomes" id="UP000182466">
    <property type="component" value="Unassembled WGS sequence"/>
</dbReference>